<evidence type="ECO:0000313" key="4">
    <source>
        <dbReference type="Proteomes" id="UP000594688"/>
    </source>
</evidence>
<dbReference type="AlphaFoldDB" id="A0A7T0BVT5"/>
<proteinExistence type="inferred from homology"/>
<dbReference type="InterPro" id="IPR035901">
    <property type="entry name" value="GIY-YIG_endonuc_sf"/>
</dbReference>
<dbReference type="Pfam" id="PF01541">
    <property type="entry name" value="GIY-YIG"/>
    <property type="match status" value="1"/>
</dbReference>
<name>A0A7T0BVT5_9BACT</name>
<dbReference type="KEGG" id="nli:G3M70_08645"/>
<gene>
    <name evidence="3" type="ORF">G3M70_08645</name>
</gene>
<reference evidence="3 4" key="1">
    <citation type="submission" date="2020-02" db="EMBL/GenBank/DDBJ databases">
        <title>Genomic and physiological characterization of two novel Nitrospinaceae genera.</title>
        <authorList>
            <person name="Mueller A.J."/>
            <person name="Jung M.-Y."/>
            <person name="Strachan C.R."/>
            <person name="Herbold C.W."/>
            <person name="Kirkegaard R.H."/>
            <person name="Daims H."/>
        </authorList>
    </citation>
    <scope>NUCLEOTIDE SEQUENCE [LARGE SCALE GENOMIC DNA]</scope>
    <source>
        <strain evidence="3">EB</strain>
    </source>
</reference>
<dbReference type="InterPro" id="IPR050190">
    <property type="entry name" value="UPF0213_domain"/>
</dbReference>
<sequence length="97" mass="11725">MKRYHVYILRCRDGSYYTGVTNDLTKRVWEHQNGLIKECYTQGRRPVELVFSEMFANIHHAIEVEKKIKGWNRQKKEALIERRFEDLPFLAKSKPRK</sequence>
<protein>
    <submittedName>
        <fullName evidence="3">GIY-YIG nuclease family protein</fullName>
    </submittedName>
</protein>
<organism evidence="3 4">
    <name type="scientific">Candidatus Nitronauta litoralis</name>
    <dbReference type="NCBI Taxonomy" id="2705533"/>
    <lineage>
        <taxon>Bacteria</taxon>
        <taxon>Pseudomonadati</taxon>
        <taxon>Nitrospinota/Tectimicrobiota group</taxon>
        <taxon>Nitrospinota</taxon>
        <taxon>Nitrospinia</taxon>
        <taxon>Nitrospinales</taxon>
        <taxon>Nitrospinaceae</taxon>
        <taxon>Candidatus Nitronauta</taxon>
    </lineage>
</organism>
<dbReference type="InterPro" id="IPR000305">
    <property type="entry name" value="GIY-YIG_endonuc"/>
</dbReference>
<dbReference type="PROSITE" id="PS50164">
    <property type="entry name" value="GIY_YIG"/>
    <property type="match status" value="1"/>
</dbReference>
<dbReference type="CDD" id="cd10456">
    <property type="entry name" value="GIY-YIG_UPF0213"/>
    <property type="match status" value="1"/>
</dbReference>
<dbReference type="PANTHER" id="PTHR34477">
    <property type="entry name" value="UPF0213 PROTEIN YHBQ"/>
    <property type="match status" value="1"/>
</dbReference>
<evidence type="ECO:0000313" key="3">
    <source>
        <dbReference type="EMBL" id="QPJ61937.1"/>
    </source>
</evidence>
<evidence type="ECO:0000256" key="1">
    <source>
        <dbReference type="ARBA" id="ARBA00007435"/>
    </source>
</evidence>
<dbReference type="Gene3D" id="3.40.1440.10">
    <property type="entry name" value="GIY-YIG endonuclease"/>
    <property type="match status" value="1"/>
</dbReference>
<evidence type="ECO:0000259" key="2">
    <source>
        <dbReference type="PROSITE" id="PS50164"/>
    </source>
</evidence>
<comment type="similarity">
    <text evidence="1">Belongs to the UPF0213 family.</text>
</comment>
<accession>A0A7T0BVT5</accession>
<feature type="domain" description="GIY-YIG" evidence="2">
    <location>
        <begin position="2"/>
        <end position="78"/>
    </location>
</feature>
<dbReference type="Proteomes" id="UP000594688">
    <property type="component" value="Chromosome"/>
</dbReference>
<dbReference type="PANTHER" id="PTHR34477:SF1">
    <property type="entry name" value="UPF0213 PROTEIN YHBQ"/>
    <property type="match status" value="1"/>
</dbReference>
<dbReference type="EMBL" id="CP048685">
    <property type="protein sequence ID" value="QPJ61937.1"/>
    <property type="molecule type" value="Genomic_DNA"/>
</dbReference>
<dbReference type="SUPFAM" id="SSF82771">
    <property type="entry name" value="GIY-YIG endonuclease"/>
    <property type="match status" value="1"/>
</dbReference>